<dbReference type="InterPro" id="IPR021127">
    <property type="entry name" value="CRISPR_associated_Cas2"/>
</dbReference>
<evidence type="ECO:0000256" key="6">
    <source>
        <dbReference type="ARBA" id="ARBA00022801"/>
    </source>
</evidence>
<dbReference type="HAMAP" id="MF_01471">
    <property type="entry name" value="Cas2"/>
    <property type="match status" value="1"/>
</dbReference>
<dbReference type="GO" id="GO:0004521">
    <property type="term" value="F:RNA endonuclease activity"/>
    <property type="evidence" value="ECO:0007669"/>
    <property type="project" value="InterPro"/>
</dbReference>
<dbReference type="SUPFAM" id="SSF143430">
    <property type="entry name" value="TTP0101/SSO1404-like"/>
    <property type="match status" value="1"/>
</dbReference>
<dbReference type="EC" id="3.1.-.-" evidence="9"/>
<dbReference type="Pfam" id="PF09827">
    <property type="entry name" value="CRISPR_Cas2"/>
    <property type="match status" value="1"/>
</dbReference>
<dbReference type="CDD" id="cd09725">
    <property type="entry name" value="Cas2_I_II_III"/>
    <property type="match status" value="1"/>
</dbReference>
<dbReference type="Gene3D" id="3.30.70.240">
    <property type="match status" value="1"/>
</dbReference>
<evidence type="ECO:0000256" key="1">
    <source>
        <dbReference type="ARBA" id="ARBA00001946"/>
    </source>
</evidence>
<organism evidence="10 11">
    <name type="scientific">Thermospira aquatica</name>
    <dbReference type="NCBI Taxonomy" id="2828656"/>
    <lineage>
        <taxon>Bacteria</taxon>
        <taxon>Pseudomonadati</taxon>
        <taxon>Spirochaetota</taxon>
        <taxon>Spirochaetia</taxon>
        <taxon>Brevinematales</taxon>
        <taxon>Thermospiraceae</taxon>
        <taxon>Thermospira</taxon>
    </lineage>
</organism>
<comment type="function">
    <text evidence="9">CRISPR (clustered regularly interspaced short palindromic repeat), is an adaptive immune system that provides protection against mobile genetic elements (viruses, transposable elements and conjugative plasmids). CRISPR clusters contain sequences complementary to antecedent mobile elements and target invading nucleic acids. CRISPR clusters are transcribed and processed into CRISPR RNA (crRNA). Functions as a ssRNA-specific endoribonuclease. Involved in the integration of spacer DNA into the CRISPR cassette.</text>
</comment>
<dbReference type="KEGG" id="taqu:KDW03_05080"/>
<dbReference type="InterPro" id="IPR019199">
    <property type="entry name" value="Virulence_VapD/CRISPR_Cas2"/>
</dbReference>
<dbReference type="RefSeq" id="WP_271436305.1">
    <property type="nucleotide sequence ID" value="NZ_CP073355.1"/>
</dbReference>
<dbReference type="EMBL" id="CP073355">
    <property type="protein sequence ID" value="URA11170.1"/>
    <property type="molecule type" value="Genomic_DNA"/>
</dbReference>
<dbReference type="GO" id="GO:0046872">
    <property type="term" value="F:metal ion binding"/>
    <property type="evidence" value="ECO:0007669"/>
    <property type="project" value="UniProtKB-UniRule"/>
</dbReference>
<dbReference type="NCBIfam" id="TIGR01573">
    <property type="entry name" value="cas2"/>
    <property type="match status" value="1"/>
</dbReference>
<evidence type="ECO:0000256" key="4">
    <source>
        <dbReference type="ARBA" id="ARBA00022723"/>
    </source>
</evidence>
<evidence type="ECO:0000256" key="3">
    <source>
        <dbReference type="ARBA" id="ARBA00022722"/>
    </source>
</evidence>
<dbReference type="GO" id="GO:0016787">
    <property type="term" value="F:hydrolase activity"/>
    <property type="evidence" value="ECO:0007669"/>
    <property type="project" value="UniProtKB-KW"/>
</dbReference>
<keyword evidence="8 9" id="KW-0051">Antiviral defense</keyword>
<dbReference type="PANTHER" id="PTHR34405">
    <property type="entry name" value="CRISPR-ASSOCIATED ENDORIBONUCLEASE CAS2"/>
    <property type="match status" value="1"/>
</dbReference>
<comment type="cofactor">
    <cofactor evidence="1 9">
        <name>Mg(2+)</name>
        <dbReference type="ChEBI" id="CHEBI:18420"/>
    </cofactor>
</comment>
<comment type="subunit">
    <text evidence="9">Homodimer, forms a heterotetramer with a Cas1 homodimer.</text>
</comment>
<comment type="similarity">
    <text evidence="2 9">Belongs to the CRISPR-associated endoribonuclease Cas2 protein family.</text>
</comment>
<evidence type="ECO:0000256" key="9">
    <source>
        <dbReference type="HAMAP-Rule" id="MF_01471"/>
    </source>
</evidence>
<gene>
    <name evidence="9 10" type="primary">cas2</name>
    <name evidence="10" type="ORF">KDW03_05080</name>
</gene>
<keyword evidence="5 9" id="KW-0255">Endonuclease</keyword>
<dbReference type="GO" id="GO:0051607">
    <property type="term" value="P:defense response to virus"/>
    <property type="evidence" value="ECO:0007669"/>
    <property type="project" value="UniProtKB-UniRule"/>
</dbReference>
<dbReference type="Proteomes" id="UP001056539">
    <property type="component" value="Chromosome"/>
</dbReference>
<keyword evidence="4 9" id="KW-0479">Metal-binding</keyword>
<proteinExistence type="inferred from homology"/>
<evidence type="ECO:0000256" key="5">
    <source>
        <dbReference type="ARBA" id="ARBA00022759"/>
    </source>
</evidence>
<protein>
    <recommendedName>
        <fullName evidence="9">CRISPR-associated endoribonuclease Cas2</fullName>
        <ecNumber evidence="9">3.1.-.-</ecNumber>
    </recommendedName>
</protein>
<evidence type="ECO:0000313" key="10">
    <source>
        <dbReference type="EMBL" id="URA11170.1"/>
    </source>
</evidence>
<keyword evidence="11" id="KW-1185">Reference proteome</keyword>
<keyword evidence="7 9" id="KW-0460">Magnesium</keyword>
<accession>A0AAX3BG77</accession>
<evidence type="ECO:0000313" key="11">
    <source>
        <dbReference type="Proteomes" id="UP001056539"/>
    </source>
</evidence>
<name>A0AAX3BG77_9SPIR</name>
<sequence>MIVYIVYDIESTKAGNRRRNKIVKKLETIGLYRIQKSVFVGNINKNEIDEMAVFCERLIKEALKNEERDALSDKIYIFPVSQENFENVRMIGEEFDKDMVSDKIKALII</sequence>
<dbReference type="PANTHER" id="PTHR34405:SF3">
    <property type="entry name" value="CRISPR-ASSOCIATED ENDORIBONUCLEASE CAS2 3"/>
    <property type="match status" value="1"/>
</dbReference>
<dbReference type="AlphaFoldDB" id="A0AAX3BG77"/>
<feature type="binding site" evidence="9">
    <location>
        <position position="8"/>
    </location>
    <ligand>
        <name>Mg(2+)</name>
        <dbReference type="ChEBI" id="CHEBI:18420"/>
        <note>catalytic</note>
    </ligand>
</feature>
<keyword evidence="3 9" id="KW-0540">Nuclease</keyword>
<evidence type="ECO:0000256" key="2">
    <source>
        <dbReference type="ARBA" id="ARBA00009959"/>
    </source>
</evidence>
<reference evidence="10" key="1">
    <citation type="submission" date="2021-04" db="EMBL/GenBank/DDBJ databases">
        <authorList>
            <person name="Postec A."/>
        </authorList>
    </citation>
    <scope>NUCLEOTIDE SEQUENCE</scope>
    <source>
        <strain evidence="10">F1F22</strain>
    </source>
</reference>
<dbReference type="GO" id="GO:0043571">
    <property type="term" value="P:maintenance of CRISPR repeat elements"/>
    <property type="evidence" value="ECO:0007669"/>
    <property type="project" value="UniProtKB-UniRule"/>
</dbReference>
<evidence type="ECO:0000256" key="8">
    <source>
        <dbReference type="ARBA" id="ARBA00023118"/>
    </source>
</evidence>
<evidence type="ECO:0000256" key="7">
    <source>
        <dbReference type="ARBA" id="ARBA00022842"/>
    </source>
</evidence>
<keyword evidence="6 9" id="KW-0378">Hydrolase</keyword>
<reference evidence="10" key="2">
    <citation type="submission" date="2022-06" db="EMBL/GenBank/DDBJ databases">
        <title>Thermospira aquatica gen. nov., sp. nov.</title>
        <authorList>
            <person name="Ben Ali Gam Z."/>
            <person name="Labat M."/>
        </authorList>
    </citation>
    <scope>NUCLEOTIDE SEQUENCE</scope>
    <source>
        <strain evidence="10">F1F22</strain>
    </source>
</reference>